<evidence type="ECO:0000259" key="4">
    <source>
        <dbReference type="SMART" id="SM01088"/>
    </source>
</evidence>
<proteinExistence type="predicted"/>
<reference evidence="5 6" key="2">
    <citation type="submission" date="2018-11" db="EMBL/GenBank/DDBJ databases">
        <authorList>
            <consortium name="Pathogen Informatics"/>
        </authorList>
    </citation>
    <scope>NUCLEOTIDE SEQUENCE [LARGE SCALE GENOMIC DNA]</scope>
    <source>
        <strain evidence="5 6">Costa Rica</strain>
    </source>
</reference>
<feature type="compositionally biased region" description="Pro residues" evidence="2">
    <location>
        <begin position="356"/>
        <end position="365"/>
    </location>
</feature>
<feature type="domain" description="Nematode cuticle collagen N-terminal" evidence="4">
    <location>
        <begin position="18"/>
        <end position="70"/>
    </location>
</feature>
<dbReference type="WBParaSite" id="ACOC_0000731201-mRNA-1">
    <property type="protein sequence ID" value="ACOC_0000731201-mRNA-1"/>
    <property type="gene ID" value="ACOC_0000731201"/>
</dbReference>
<dbReference type="GO" id="GO:0042302">
    <property type="term" value="F:structural constituent of cuticle"/>
    <property type="evidence" value="ECO:0007669"/>
    <property type="project" value="InterPro"/>
</dbReference>
<keyword evidence="1" id="KW-0677">Repeat</keyword>
<dbReference type="EMBL" id="UYYA01004026">
    <property type="protein sequence ID" value="VDM58898.1"/>
    <property type="molecule type" value="Genomic_DNA"/>
</dbReference>
<evidence type="ECO:0000313" key="6">
    <source>
        <dbReference type="Proteomes" id="UP000267027"/>
    </source>
</evidence>
<accession>A0A0R3PPX2</accession>
<feature type="region of interest" description="Disordered" evidence="2">
    <location>
        <begin position="109"/>
        <end position="139"/>
    </location>
</feature>
<gene>
    <name evidence="5" type="ORF">ACOC_LOCUS7313</name>
</gene>
<feature type="region of interest" description="Disordered" evidence="2">
    <location>
        <begin position="159"/>
        <end position="191"/>
    </location>
</feature>
<organism evidence="7">
    <name type="scientific">Angiostrongylus costaricensis</name>
    <name type="common">Nematode worm</name>
    <dbReference type="NCBI Taxonomy" id="334426"/>
    <lineage>
        <taxon>Eukaryota</taxon>
        <taxon>Metazoa</taxon>
        <taxon>Ecdysozoa</taxon>
        <taxon>Nematoda</taxon>
        <taxon>Chromadorea</taxon>
        <taxon>Rhabditida</taxon>
        <taxon>Rhabditina</taxon>
        <taxon>Rhabditomorpha</taxon>
        <taxon>Strongyloidea</taxon>
        <taxon>Metastrongylidae</taxon>
        <taxon>Angiostrongylus</taxon>
    </lineage>
</organism>
<keyword evidence="3" id="KW-1133">Transmembrane helix</keyword>
<evidence type="ECO:0000256" key="1">
    <source>
        <dbReference type="ARBA" id="ARBA00022737"/>
    </source>
</evidence>
<dbReference type="Pfam" id="PF01484">
    <property type="entry name" value="Col_cuticle_N"/>
    <property type="match status" value="1"/>
</dbReference>
<keyword evidence="3" id="KW-0472">Membrane</keyword>
<name>A0A0R3PPX2_ANGCS</name>
<evidence type="ECO:0000256" key="2">
    <source>
        <dbReference type="SAM" id="MobiDB-lite"/>
    </source>
</evidence>
<feature type="compositionally biased region" description="Pro residues" evidence="2">
    <location>
        <begin position="328"/>
        <end position="344"/>
    </location>
</feature>
<dbReference type="AlphaFoldDB" id="A0A0R3PPX2"/>
<dbReference type="Proteomes" id="UP000267027">
    <property type="component" value="Unassembled WGS sequence"/>
</dbReference>
<evidence type="ECO:0000256" key="3">
    <source>
        <dbReference type="SAM" id="Phobius"/>
    </source>
</evidence>
<feature type="compositionally biased region" description="Low complexity" evidence="2">
    <location>
        <begin position="231"/>
        <end position="249"/>
    </location>
</feature>
<dbReference type="InterPro" id="IPR008160">
    <property type="entry name" value="Collagen"/>
</dbReference>
<dbReference type="InterPro" id="IPR002486">
    <property type="entry name" value="Col_cuticle_N"/>
</dbReference>
<protein>
    <submittedName>
        <fullName evidence="7">Col_cuticle_N domain-containing protein</fullName>
    </submittedName>
</protein>
<dbReference type="Pfam" id="PF01391">
    <property type="entry name" value="Collagen"/>
    <property type="match status" value="2"/>
</dbReference>
<keyword evidence="6" id="KW-1185">Reference proteome</keyword>
<dbReference type="STRING" id="334426.A0A0R3PPX2"/>
<dbReference type="PANTHER" id="PTHR24637">
    <property type="entry name" value="COLLAGEN"/>
    <property type="match status" value="1"/>
</dbReference>
<evidence type="ECO:0000313" key="5">
    <source>
        <dbReference type="EMBL" id="VDM58898.1"/>
    </source>
</evidence>
<dbReference type="PROSITE" id="PS51257">
    <property type="entry name" value="PROKAR_LIPOPROTEIN"/>
    <property type="match status" value="1"/>
</dbReference>
<dbReference type="PANTHER" id="PTHR24637:SF365">
    <property type="entry name" value="NEMATODE CUTICLE COLLAGEN N-TERMINAL DOMAIN-CONTAINING PROTEIN"/>
    <property type="match status" value="1"/>
</dbReference>
<dbReference type="OMA" id="NDAHFCK"/>
<dbReference type="SMART" id="SM01088">
    <property type="entry name" value="Col_cuticle_N"/>
    <property type="match status" value="1"/>
</dbReference>
<dbReference type="OrthoDB" id="5871495at2759"/>
<feature type="transmembrane region" description="Helical" evidence="3">
    <location>
        <begin position="20"/>
        <end position="42"/>
    </location>
</feature>
<keyword evidence="3" id="KW-0812">Transmembrane</keyword>
<reference evidence="7" key="1">
    <citation type="submission" date="2016-04" db="UniProtKB">
        <authorList>
            <consortium name="WormBaseParasite"/>
        </authorList>
    </citation>
    <scope>IDENTIFICATION</scope>
</reference>
<sequence>MKDHLVDDDEAEMIRFRRSAFSVVTISTVTILGCIILTPLAYHNVQKLHSTLLNDAHFCKSRNRDLWGEVVTVSLGKGHHETVERLRRQTIERPASRWLFGHLITTNTNRERRQGKYQAEEAAGEAGAGGSGTLPEAGANVNQSKNLVLGGGQGCCGCQTGPPGPPGDPGEDGDDGKDGQPGISGQPGQGALGEYANEELFTTNGSRSFSTQLAVPCVRECPPGPPGAPGSPGEKGPRGYPGETGEPGTPGKPGEKGPAGKAGSPGPTGYPGRAGEKGESGKSLPVEAPPGPPGRPGEMGPPGPPGPPGEKGRQGEPGLPGIQGDRGPPGPYGKPGGAGPPGPDGIPGELGSCEHCPPPRTPPGY</sequence>
<evidence type="ECO:0000313" key="7">
    <source>
        <dbReference type="WBParaSite" id="ACOC_0000731201-mRNA-1"/>
    </source>
</evidence>
<feature type="region of interest" description="Disordered" evidence="2">
    <location>
        <begin position="217"/>
        <end position="365"/>
    </location>
</feature>
<feature type="compositionally biased region" description="Pro residues" evidence="2">
    <location>
        <begin position="287"/>
        <end position="308"/>
    </location>
</feature>